<gene>
    <name evidence="1" type="ORF">OPT61_g6295</name>
</gene>
<sequence>MSEEIDYDAITWPAQLTAGVHRSMYPFLEPSNAAFTAAGKNVLITGATGGIGGAIAQAWKIAGAKGIVITGRNVAALENLKSKLILLGDNKTQIVAVPADITQETDVERLWQRASKELGIIDVLINNAGSLTQANIGRTPPSDWWHDFEVNVKGLYLNVHQFLNQSSQPSSGTIITLSTGTLGTLIPKFSSYIPSKLATTKVMEFVGLEHPRVRCFSVFPGLVATEMPPVQYREFAKDDPMLTGGLTLFLSTSRANWLSGGCVSVNWDFEEMERHREEILEKGLIRLAFTGASFGKGGHPWAVEEGGAP</sequence>
<accession>A0ACC2I736</accession>
<organism evidence="1 2">
    <name type="scientific">Boeremia exigua</name>
    <dbReference type="NCBI Taxonomy" id="749465"/>
    <lineage>
        <taxon>Eukaryota</taxon>
        <taxon>Fungi</taxon>
        <taxon>Dikarya</taxon>
        <taxon>Ascomycota</taxon>
        <taxon>Pezizomycotina</taxon>
        <taxon>Dothideomycetes</taxon>
        <taxon>Pleosporomycetidae</taxon>
        <taxon>Pleosporales</taxon>
        <taxon>Pleosporineae</taxon>
        <taxon>Didymellaceae</taxon>
        <taxon>Boeremia</taxon>
    </lineage>
</organism>
<comment type="caution">
    <text evidence="1">The sequence shown here is derived from an EMBL/GenBank/DDBJ whole genome shotgun (WGS) entry which is preliminary data.</text>
</comment>
<name>A0ACC2I736_9PLEO</name>
<evidence type="ECO:0000313" key="2">
    <source>
        <dbReference type="Proteomes" id="UP001153331"/>
    </source>
</evidence>
<proteinExistence type="predicted"/>
<reference evidence="1" key="1">
    <citation type="submission" date="2022-11" db="EMBL/GenBank/DDBJ databases">
        <title>Genome Sequence of Boeremia exigua.</title>
        <authorList>
            <person name="Buettner E."/>
        </authorList>
    </citation>
    <scope>NUCLEOTIDE SEQUENCE</scope>
    <source>
        <strain evidence="1">CU02</strain>
    </source>
</reference>
<protein>
    <submittedName>
        <fullName evidence="1">Uncharacterized protein</fullName>
    </submittedName>
</protein>
<evidence type="ECO:0000313" key="1">
    <source>
        <dbReference type="EMBL" id="KAJ8111003.1"/>
    </source>
</evidence>
<dbReference type="EMBL" id="JAPHNI010000445">
    <property type="protein sequence ID" value="KAJ8111003.1"/>
    <property type="molecule type" value="Genomic_DNA"/>
</dbReference>
<keyword evidence="2" id="KW-1185">Reference proteome</keyword>
<dbReference type="Proteomes" id="UP001153331">
    <property type="component" value="Unassembled WGS sequence"/>
</dbReference>